<dbReference type="AlphaFoldDB" id="A0AAV2YHU0"/>
<accession>A0AAV2YHU0</accession>
<organism evidence="1 2">
    <name type="scientific">Lagenidium giganteum</name>
    <dbReference type="NCBI Taxonomy" id="4803"/>
    <lineage>
        <taxon>Eukaryota</taxon>
        <taxon>Sar</taxon>
        <taxon>Stramenopiles</taxon>
        <taxon>Oomycota</taxon>
        <taxon>Peronosporomycetes</taxon>
        <taxon>Pythiales</taxon>
        <taxon>Pythiaceae</taxon>
    </lineage>
</organism>
<gene>
    <name evidence="1" type="ORF">N0F65_004183</name>
</gene>
<evidence type="ECO:0000313" key="1">
    <source>
        <dbReference type="EMBL" id="DAZ94567.1"/>
    </source>
</evidence>
<keyword evidence="2" id="KW-1185">Reference proteome</keyword>
<reference evidence="1" key="1">
    <citation type="submission" date="2022-11" db="EMBL/GenBank/DDBJ databases">
        <authorList>
            <person name="Morgan W.R."/>
            <person name="Tartar A."/>
        </authorList>
    </citation>
    <scope>NUCLEOTIDE SEQUENCE</scope>
    <source>
        <strain evidence="1">ARSEF 373</strain>
    </source>
</reference>
<evidence type="ECO:0000313" key="2">
    <source>
        <dbReference type="Proteomes" id="UP001146120"/>
    </source>
</evidence>
<reference evidence="1" key="2">
    <citation type="journal article" date="2023" name="Microbiol Resour">
        <title>Decontamination and Annotation of the Draft Genome Sequence of the Oomycete Lagenidium giganteum ARSEF 373.</title>
        <authorList>
            <person name="Morgan W.R."/>
            <person name="Tartar A."/>
        </authorList>
    </citation>
    <scope>NUCLEOTIDE SEQUENCE</scope>
    <source>
        <strain evidence="1">ARSEF 373</strain>
    </source>
</reference>
<proteinExistence type="predicted"/>
<sequence>MLAGSNGHLVVAAVTEHAAAANVGLFLLFFLRSGLSSGSATGGSGATSSSSEGSWVGEVVLEWLSLGEREGLALDGNGDQSLERVVDRVWDRRERWEANGKRHGGHVAETSDELGAQVLLGQVQHGRVEERAVVVHPLDDKTIREWTDVELLEEHGFGVADLVALLGDQHLGHDFNLTLLNLRGHLQSLEEGSLTRIATSWAWWDDDIDWGNSANTSRSWHLVRVDDFTDQVEVTVGEHEADVALDVWQHLLKWVAWVGLEEVVEHLAHEGVLAHQDISLAAQSHTDLLHLVRADIVNVHQEDLGVVLEESLELGKVFLLTFLRDAHGESAQSNLTN</sequence>
<comment type="caution">
    <text evidence="1">The sequence shown here is derived from an EMBL/GenBank/DDBJ whole genome shotgun (WGS) entry which is preliminary data.</text>
</comment>
<dbReference type="EMBL" id="DAKRPA010000244">
    <property type="protein sequence ID" value="DAZ94567.1"/>
    <property type="molecule type" value="Genomic_DNA"/>
</dbReference>
<name>A0AAV2YHU0_9STRA</name>
<dbReference type="Proteomes" id="UP001146120">
    <property type="component" value="Unassembled WGS sequence"/>
</dbReference>
<protein>
    <submittedName>
        <fullName evidence="1">Uncharacterized protein</fullName>
    </submittedName>
</protein>